<evidence type="ECO:0000313" key="3">
    <source>
        <dbReference type="EMBL" id="PQJ12528.1"/>
    </source>
</evidence>
<dbReference type="InterPro" id="IPR017582">
    <property type="entry name" value="SelU"/>
</dbReference>
<dbReference type="PANTHER" id="PTHR30401:SF0">
    <property type="entry name" value="TRNA 2-SELENOURIDINE SYNTHASE"/>
    <property type="match status" value="1"/>
</dbReference>
<dbReference type="Gene3D" id="3.40.250.10">
    <property type="entry name" value="Rhodanese-like domain"/>
    <property type="match status" value="1"/>
</dbReference>
<gene>
    <name evidence="3" type="ORF">CJD36_001905</name>
</gene>
<dbReference type="AlphaFoldDB" id="A0A2S7T0S0"/>
<feature type="domain" description="Rhodanese" evidence="2">
    <location>
        <begin position="13"/>
        <end position="147"/>
    </location>
</feature>
<dbReference type="PROSITE" id="PS00383">
    <property type="entry name" value="TYR_PHOSPHATASE_1"/>
    <property type="match status" value="1"/>
</dbReference>
<dbReference type="OrthoDB" id="9808735at2"/>
<evidence type="ECO:0000259" key="2">
    <source>
        <dbReference type="PROSITE" id="PS50206"/>
    </source>
</evidence>
<dbReference type="Pfam" id="PF00581">
    <property type="entry name" value="Rhodanese"/>
    <property type="match status" value="1"/>
</dbReference>
<reference evidence="3 4" key="1">
    <citation type="submission" date="2018-01" db="EMBL/GenBank/DDBJ databases">
        <title>A novel member of the phylum Bacteroidetes isolated from glacier ice.</title>
        <authorList>
            <person name="Liu Q."/>
            <person name="Xin Y.-H."/>
        </authorList>
    </citation>
    <scope>NUCLEOTIDE SEQUENCE [LARGE SCALE GENOMIC DNA]</scope>
    <source>
        <strain evidence="3 4">RB1R16</strain>
    </source>
</reference>
<dbReference type="InterPro" id="IPR036873">
    <property type="entry name" value="Rhodanese-like_dom_sf"/>
</dbReference>
<dbReference type="RefSeq" id="WP_105037411.1">
    <property type="nucleotide sequence ID" value="NZ_PPSL01000001.1"/>
</dbReference>
<dbReference type="Pfam" id="PF26341">
    <property type="entry name" value="AAA_SelU"/>
    <property type="match status" value="1"/>
</dbReference>
<dbReference type="SUPFAM" id="SSF52821">
    <property type="entry name" value="Rhodanese/Cell cycle control phosphatase"/>
    <property type="match status" value="1"/>
</dbReference>
<keyword evidence="4" id="KW-1185">Reference proteome</keyword>
<dbReference type="NCBIfam" id="NF008750">
    <property type="entry name" value="PRK11784.1-2"/>
    <property type="match status" value="1"/>
</dbReference>
<dbReference type="PANTHER" id="PTHR30401">
    <property type="entry name" value="TRNA 2-SELENOURIDINE SYNTHASE"/>
    <property type="match status" value="1"/>
</dbReference>
<accession>A0A2S7T0S0</accession>
<protein>
    <submittedName>
        <fullName evidence="3">tRNA 2-selenouridine(34) synthase MnmH</fullName>
    </submittedName>
</protein>
<organism evidence="3 4">
    <name type="scientific">Flavipsychrobacter stenotrophus</name>
    <dbReference type="NCBI Taxonomy" id="2077091"/>
    <lineage>
        <taxon>Bacteria</taxon>
        <taxon>Pseudomonadati</taxon>
        <taxon>Bacteroidota</taxon>
        <taxon>Chitinophagia</taxon>
        <taxon>Chitinophagales</taxon>
        <taxon>Chitinophagaceae</taxon>
        <taxon>Flavipsychrobacter</taxon>
    </lineage>
</organism>
<dbReference type="InterPro" id="IPR058840">
    <property type="entry name" value="AAA_SelU"/>
</dbReference>
<comment type="caution">
    <text evidence="3">The sequence shown here is derived from an EMBL/GenBank/DDBJ whole genome shotgun (WGS) entry which is preliminary data.</text>
</comment>
<sequence length="353" mass="39957">MIHHIDISEFIELAQTTPIFDVRSPGEYDHAHIPNAYSLPLFSNEERKVVGTAYKQQSREDAIKIGLDFYGVKMRGMVEEVERIIAERNPDTNDYTRRKDHKVLVHCWRGGMRSAGVSWLLDLYGFNVYMLKGGYKAYRNWALQQFDIEYPLNVLGGYTGSGKTEILGELEWNGNAVIDLEAIAKHKGSAFGGFDAVQPSQEMFENELALVLYNTSKTITDGKRIWVEDESQRVGLINLPGAFYKTMVAAPLYFLDVPFEQRVNWIVEGYGKYTTEELINAIVRIKKRLGGQDTKNAINALVESDLKTCFAILLRYYDKYYGKGLAAREKAGVTIYKVSTDKVDAAANSKLIT</sequence>
<dbReference type="NCBIfam" id="TIGR03167">
    <property type="entry name" value="tRNA_sel_U_synt"/>
    <property type="match status" value="1"/>
</dbReference>
<dbReference type="InterPro" id="IPR001763">
    <property type="entry name" value="Rhodanese-like_dom"/>
</dbReference>
<dbReference type="EMBL" id="PPSL01000001">
    <property type="protein sequence ID" value="PQJ12528.1"/>
    <property type="molecule type" value="Genomic_DNA"/>
</dbReference>
<dbReference type="SMART" id="SM00450">
    <property type="entry name" value="RHOD"/>
    <property type="match status" value="1"/>
</dbReference>
<proteinExistence type="predicted"/>
<dbReference type="PROSITE" id="PS50206">
    <property type="entry name" value="RHODANESE_3"/>
    <property type="match status" value="1"/>
</dbReference>
<evidence type="ECO:0000256" key="1">
    <source>
        <dbReference type="ARBA" id="ARBA00023266"/>
    </source>
</evidence>
<dbReference type="Proteomes" id="UP000239872">
    <property type="component" value="Unassembled WGS sequence"/>
</dbReference>
<evidence type="ECO:0000313" key="4">
    <source>
        <dbReference type="Proteomes" id="UP000239872"/>
    </source>
</evidence>
<dbReference type="GO" id="GO:0043828">
    <property type="term" value="F:tRNA 2-selenouridine synthase activity"/>
    <property type="evidence" value="ECO:0007669"/>
    <property type="project" value="InterPro"/>
</dbReference>
<dbReference type="GO" id="GO:0002098">
    <property type="term" value="P:tRNA wobble uridine modification"/>
    <property type="evidence" value="ECO:0007669"/>
    <property type="project" value="InterPro"/>
</dbReference>
<keyword evidence="1" id="KW-0711">Selenium</keyword>
<name>A0A2S7T0S0_9BACT</name>
<dbReference type="InterPro" id="IPR016130">
    <property type="entry name" value="Tyr_Pase_AS"/>
</dbReference>